<dbReference type="InterPro" id="IPR015422">
    <property type="entry name" value="PyrdxlP-dep_Trfase_small"/>
</dbReference>
<dbReference type="InterPro" id="IPR015424">
    <property type="entry name" value="PyrdxlP-dep_Trfase"/>
</dbReference>
<evidence type="ECO:0000256" key="2">
    <source>
        <dbReference type="ARBA" id="ARBA00022898"/>
    </source>
</evidence>
<keyword evidence="4" id="KW-0808">Transferase</keyword>
<reference evidence="4 5" key="1">
    <citation type="submission" date="2017-10" db="EMBL/GenBank/DDBJ databases">
        <title>Bacillus sp. nov., a halophilic bacterium isolated from a Yangshapao Lake.</title>
        <authorList>
            <person name="Wang H."/>
        </authorList>
    </citation>
    <scope>NUCLEOTIDE SEQUENCE [LARGE SCALE GENOMIC DNA]</scope>
    <source>
        <strain evidence="4 5">YSP-3</strain>
    </source>
</reference>
<gene>
    <name evidence="4" type="ORF">CR205_10035</name>
</gene>
<dbReference type="PANTHER" id="PTHR11601:SF36">
    <property type="entry name" value="CYSTEINE DESULFURASE NIFS-RELATED"/>
    <property type="match status" value="1"/>
</dbReference>
<dbReference type="Pfam" id="PF00266">
    <property type="entry name" value="Aminotran_5"/>
    <property type="match status" value="1"/>
</dbReference>
<dbReference type="InterPro" id="IPR016454">
    <property type="entry name" value="Cysteine_dSase"/>
</dbReference>
<dbReference type="PIRSF" id="PIRSF005572">
    <property type="entry name" value="NifS"/>
    <property type="match status" value="1"/>
</dbReference>
<name>A0A2W0HDB3_9BACI</name>
<dbReference type="InterPro" id="IPR000192">
    <property type="entry name" value="Aminotrans_V_dom"/>
</dbReference>
<dbReference type="NCBIfam" id="NF002806">
    <property type="entry name" value="PRK02948.1"/>
    <property type="match status" value="1"/>
</dbReference>
<evidence type="ECO:0000259" key="3">
    <source>
        <dbReference type="Pfam" id="PF00266"/>
    </source>
</evidence>
<protein>
    <submittedName>
        <fullName evidence="4">Cysteine desulfurase</fullName>
        <ecNumber evidence="4">2.8.1.7</ecNumber>
    </submittedName>
</protein>
<dbReference type="Gene3D" id="1.10.260.50">
    <property type="match status" value="1"/>
</dbReference>
<evidence type="ECO:0000313" key="4">
    <source>
        <dbReference type="EMBL" id="PYZ98886.1"/>
    </source>
</evidence>
<dbReference type="Gene3D" id="3.90.1150.10">
    <property type="entry name" value="Aspartate Aminotransferase, domain 1"/>
    <property type="match status" value="1"/>
</dbReference>
<evidence type="ECO:0000313" key="5">
    <source>
        <dbReference type="Proteomes" id="UP000248066"/>
    </source>
</evidence>
<proteinExistence type="predicted"/>
<dbReference type="OrthoDB" id="9808002at2"/>
<accession>A0A2W0HDB3</accession>
<dbReference type="Proteomes" id="UP000248066">
    <property type="component" value="Unassembled WGS sequence"/>
</dbReference>
<keyword evidence="2" id="KW-0663">Pyridoxal phosphate</keyword>
<evidence type="ECO:0000256" key="1">
    <source>
        <dbReference type="ARBA" id="ARBA00001933"/>
    </source>
</evidence>
<comment type="cofactor">
    <cofactor evidence="1">
        <name>pyridoxal 5'-phosphate</name>
        <dbReference type="ChEBI" id="CHEBI:597326"/>
    </cofactor>
</comment>
<comment type="caution">
    <text evidence="4">The sequence shown here is derived from an EMBL/GenBank/DDBJ whole genome shotgun (WGS) entry which is preliminary data.</text>
</comment>
<organism evidence="4 5">
    <name type="scientific">Alteribacter lacisalsi</name>
    <dbReference type="NCBI Taxonomy" id="2045244"/>
    <lineage>
        <taxon>Bacteria</taxon>
        <taxon>Bacillati</taxon>
        <taxon>Bacillota</taxon>
        <taxon>Bacilli</taxon>
        <taxon>Bacillales</taxon>
        <taxon>Bacillaceae</taxon>
        <taxon>Alteribacter</taxon>
    </lineage>
</organism>
<dbReference type="EMBL" id="PDOF01000001">
    <property type="protein sequence ID" value="PYZ98886.1"/>
    <property type="molecule type" value="Genomic_DNA"/>
</dbReference>
<sequence>MIFLDHASTSPMSEKALNVYTEAAKRYYGNTGSLHEYGFSAAKLTEAARMEAAQALDVLPEEIYFTNGGTEGNRRAILSLVLARPSEKKHIITSSVEHPSVLSVCRELEERGYEITYLPVDSTGLISISDLDHAIRQETALVTIQHVNSETGTIQTIEEIGARCRFSSIPFHSDAVQSLGKIPVNPSVMNVDSLTFSAHKVNGPKGAGAVYIRKGTPWKCPDPLTSPSHEKGFQPGTVNTPGIAAFCTALSQAVEQLDKTASHMYTLRRFFIKMLKNEIPDAVIEGHPKRHAPHITGFRIPGVEGQYVMLTLDRYGICVSTGSACQVAKQEASHVLSSLGKSDQEAREFVRISTGRNTTYKELSETVQHLKTLAKAFKKEA</sequence>
<dbReference type="Gene3D" id="3.40.640.10">
    <property type="entry name" value="Type I PLP-dependent aspartate aminotransferase-like (Major domain)"/>
    <property type="match status" value="1"/>
</dbReference>
<dbReference type="RefSeq" id="WP_110519143.1">
    <property type="nucleotide sequence ID" value="NZ_PDOF01000001.1"/>
</dbReference>
<dbReference type="InterPro" id="IPR015421">
    <property type="entry name" value="PyrdxlP-dep_Trfase_major"/>
</dbReference>
<dbReference type="PANTHER" id="PTHR11601">
    <property type="entry name" value="CYSTEINE DESULFURYLASE FAMILY MEMBER"/>
    <property type="match status" value="1"/>
</dbReference>
<dbReference type="EC" id="2.8.1.7" evidence="4"/>
<keyword evidence="5" id="KW-1185">Reference proteome</keyword>
<dbReference type="SUPFAM" id="SSF53383">
    <property type="entry name" value="PLP-dependent transferases"/>
    <property type="match status" value="1"/>
</dbReference>
<dbReference type="GO" id="GO:0031071">
    <property type="term" value="F:cysteine desulfurase activity"/>
    <property type="evidence" value="ECO:0007669"/>
    <property type="project" value="UniProtKB-EC"/>
</dbReference>
<dbReference type="AlphaFoldDB" id="A0A2W0HDB3"/>
<feature type="domain" description="Aminotransferase class V" evidence="3">
    <location>
        <begin position="2"/>
        <end position="363"/>
    </location>
</feature>